<evidence type="ECO:0008006" key="4">
    <source>
        <dbReference type="Google" id="ProtNLM"/>
    </source>
</evidence>
<dbReference type="OrthoDB" id="6851888at2"/>
<organism evidence="2 3">
    <name type="scientific">Pseudomonas fluorescens R124</name>
    <dbReference type="NCBI Taxonomy" id="743713"/>
    <lineage>
        <taxon>Bacteria</taxon>
        <taxon>Pseudomonadati</taxon>
        <taxon>Pseudomonadota</taxon>
        <taxon>Gammaproteobacteria</taxon>
        <taxon>Pseudomonadales</taxon>
        <taxon>Pseudomonadaceae</taxon>
        <taxon>Pseudomonas</taxon>
    </lineage>
</organism>
<dbReference type="RefSeq" id="WP_003221584.1">
    <property type="nucleotide sequence ID" value="NZ_CM001561.1"/>
</dbReference>
<evidence type="ECO:0000313" key="3">
    <source>
        <dbReference type="Proteomes" id="UP000006045"/>
    </source>
</evidence>
<name>A0A7U9GSA9_PSEFL</name>
<keyword evidence="1" id="KW-0175">Coiled coil</keyword>
<dbReference type="NCBIfam" id="NF033927">
    <property type="entry name" value="alph_xenorhab_B"/>
    <property type="match status" value="1"/>
</dbReference>
<dbReference type="EMBL" id="CM001561">
    <property type="protein sequence ID" value="EJZ56500.1"/>
    <property type="molecule type" value="Genomic_DNA"/>
</dbReference>
<evidence type="ECO:0000256" key="1">
    <source>
        <dbReference type="SAM" id="Coils"/>
    </source>
</evidence>
<reference evidence="2 3" key="1">
    <citation type="submission" date="2012-08" db="EMBL/GenBank/DDBJ databases">
        <title>The genome of cave-isolated P. fluorescens strain R124 demonstrates phenotypic adaptation to the mineral environment.</title>
        <authorList>
            <person name="Barton M.D."/>
            <person name="Petronio M."/>
            <person name="Giarrizzo J.G."/>
            <person name="Bowling B.V."/>
            <person name="Barton H.A."/>
        </authorList>
    </citation>
    <scope>NUCLEOTIDE SEQUENCE [LARGE SCALE GENOMIC DNA]</scope>
    <source>
        <strain evidence="2 3">R124</strain>
    </source>
</reference>
<dbReference type="AlphaFoldDB" id="A0A7U9GSA9"/>
<protein>
    <recommendedName>
        <fullName evidence="4">Binary cytotoxin component</fullName>
    </recommendedName>
</protein>
<proteinExistence type="predicted"/>
<dbReference type="InterPro" id="IPR047760">
    <property type="entry name" value="XaxB-like"/>
</dbReference>
<feature type="coiled-coil region" evidence="1">
    <location>
        <begin position="228"/>
        <end position="255"/>
    </location>
</feature>
<accession>A0A7U9GSA9</accession>
<sequence length="333" mass="36943">MTTIAYALPDLGRLNESREAIRYQAIIGSANLYIKALSDELLSLNTAVSDLDLAAANAITTAISVLETDELSENLQALASLGEAESTPQAANARKLYSQAVTGLIRLCIDQMTTLHLSLHNGVFGVQSIAISNNRFRLEELATAKVDLDREYTAEKIPLAQLKDDEAVLNLAIAEFEKLTVIDRIKPLFEQLKAMFSGKPKSPEALALEAGLLVATKFLDEGNELIKYKDLLRARQILQTRLDQREERVASLAKQLRDNDDKSRQLTDTQKVLPHRQTYVSETGKLTEALSAFLSAVTASPNDNILLRGERVLEHSQALRNYLYPLQGRWLRG</sequence>
<gene>
    <name evidence="2" type="ORF">I1A_000811</name>
</gene>
<dbReference type="Proteomes" id="UP000006045">
    <property type="component" value="Chromosome"/>
</dbReference>
<evidence type="ECO:0000313" key="2">
    <source>
        <dbReference type="EMBL" id="EJZ56500.1"/>
    </source>
</evidence>